<name>D5UNR6_TSUPD</name>
<keyword evidence="1 3" id="KW-0378">Hydrolase</keyword>
<keyword evidence="4" id="KW-1185">Reference proteome</keyword>
<dbReference type="Pfam" id="PF00857">
    <property type="entry name" value="Isochorismatase"/>
    <property type="match status" value="1"/>
</dbReference>
<dbReference type="SUPFAM" id="SSF52499">
    <property type="entry name" value="Isochorismatase-like hydrolases"/>
    <property type="match status" value="1"/>
</dbReference>
<dbReference type="RefSeq" id="WP_013126656.1">
    <property type="nucleotide sequence ID" value="NC_014158.1"/>
</dbReference>
<dbReference type="KEGG" id="tpr:Tpau_2022"/>
<dbReference type="CDD" id="cd00431">
    <property type="entry name" value="cysteine_hydrolases"/>
    <property type="match status" value="1"/>
</dbReference>
<accession>D5UNR6</accession>
<dbReference type="PANTHER" id="PTHR43540">
    <property type="entry name" value="PEROXYUREIDOACRYLATE/UREIDOACRYLATE AMIDOHYDROLASE-RELATED"/>
    <property type="match status" value="1"/>
</dbReference>
<dbReference type="EMBL" id="CP001966">
    <property type="protein sequence ID" value="ADG78634.1"/>
    <property type="molecule type" value="Genomic_DNA"/>
</dbReference>
<evidence type="ECO:0000256" key="1">
    <source>
        <dbReference type="ARBA" id="ARBA00022801"/>
    </source>
</evidence>
<evidence type="ECO:0000313" key="4">
    <source>
        <dbReference type="Proteomes" id="UP000001213"/>
    </source>
</evidence>
<dbReference type="AlphaFoldDB" id="D5UNR6"/>
<dbReference type="GO" id="GO:0016787">
    <property type="term" value="F:hydrolase activity"/>
    <property type="evidence" value="ECO:0007669"/>
    <property type="project" value="UniProtKB-KW"/>
</dbReference>
<evidence type="ECO:0000259" key="2">
    <source>
        <dbReference type="Pfam" id="PF00857"/>
    </source>
</evidence>
<dbReference type="STRING" id="521096.Tpau_2022"/>
<gene>
    <name evidence="3" type="ordered locus">Tpau_2022</name>
</gene>
<dbReference type="eggNOG" id="COG1335">
    <property type="taxonomic scope" value="Bacteria"/>
</dbReference>
<dbReference type="HOGENOM" id="CLU_068979_8_4_11"/>
<protein>
    <submittedName>
        <fullName evidence="3">Isochorismatase hydrolase</fullName>
    </submittedName>
</protein>
<proteinExistence type="predicted"/>
<evidence type="ECO:0000313" key="3">
    <source>
        <dbReference type="EMBL" id="ADG78634.1"/>
    </source>
</evidence>
<dbReference type="InterPro" id="IPR000868">
    <property type="entry name" value="Isochorismatase-like_dom"/>
</dbReference>
<dbReference type="InterPro" id="IPR036380">
    <property type="entry name" value="Isochorismatase-like_sf"/>
</dbReference>
<dbReference type="Gene3D" id="3.40.50.850">
    <property type="entry name" value="Isochorismatase-like"/>
    <property type="match status" value="1"/>
</dbReference>
<organism evidence="3 4">
    <name type="scientific">Tsukamurella paurometabola (strain ATCC 8368 / DSM 20162 / CCUG 35730 / CIP 100753 / JCM 10117 / KCTC 9821 / NBRC 16120 / NCIMB 702349 / NCTC 13040)</name>
    <name type="common">Corynebacterium paurometabolum</name>
    <dbReference type="NCBI Taxonomy" id="521096"/>
    <lineage>
        <taxon>Bacteria</taxon>
        <taxon>Bacillati</taxon>
        <taxon>Actinomycetota</taxon>
        <taxon>Actinomycetes</taxon>
        <taxon>Mycobacteriales</taxon>
        <taxon>Tsukamurellaceae</taxon>
        <taxon>Tsukamurella</taxon>
    </lineage>
</organism>
<reference evidence="4" key="1">
    <citation type="submission" date="2010-03" db="EMBL/GenBank/DDBJ databases">
        <title>The complete chromosome of Tsukamurella paurometabola DSM 20162.</title>
        <authorList>
            <consortium name="US DOE Joint Genome Institute (JGI-PGF)"/>
            <person name="Lucas S."/>
            <person name="Copeland A."/>
            <person name="Lapidus A."/>
            <person name="Glavina del Rio T."/>
            <person name="Dalin E."/>
            <person name="Tice H."/>
            <person name="Bruce D."/>
            <person name="Goodwin L."/>
            <person name="Pitluck S."/>
            <person name="Kyrpides N."/>
            <person name="Mavromatis K."/>
            <person name="Ivanova N."/>
            <person name="Mikhailova N."/>
            <person name="Munk A.C."/>
            <person name="Brettin T."/>
            <person name="Detter J.C."/>
            <person name="Tapia R."/>
            <person name="Han C."/>
            <person name="Larimer F."/>
            <person name="Land M."/>
            <person name="Hauser L."/>
            <person name="Markowitz V."/>
            <person name="Cheng J.-F."/>
            <person name="Hugenholtz P."/>
            <person name="Woyke T."/>
            <person name="Wu D."/>
            <person name="Jando M."/>
            <person name="Brambilla E."/>
            <person name="Klenk H.-P."/>
            <person name="Eisen J.A."/>
        </authorList>
    </citation>
    <scope>NUCLEOTIDE SEQUENCE [LARGE SCALE GENOMIC DNA]</scope>
    <source>
        <strain evidence="4">ATCC 8368 / DSM 20162 / CCUG 35730 / CIP 100753 / JCM 10117 / KCTC 9821 / NBRC 16120 / NCIMB 702349 / NCTC 13040</strain>
    </source>
</reference>
<reference evidence="3 4" key="2">
    <citation type="journal article" date="2011" name="Stand. Genomic Sci.">
        <title>Complete genome sequence of Tsukamurella paurometabola type strain (no. 33).</title>
        <authorList>
            <person name="Munk A.C."/>
            <person name="Lapidus A."/>
            <person name="Lucas S."/>
            <person name="Nolan M."/>
            <person name="Tice H."/>
            <person name="Cheng J.F."/>
            <person name="Del Rio T.G."/>
            <person name="Goodwin L."/>
            <person name="Pitluck S."/>
            <person name="Liolios K."/>
            <person name="Huntemann M."/>
            <person name="Ivanova N."/>
            <person name="Mavromatis K."/>
            <person name="Mikhailova N."/>
            <person name="Pati A."/>
            <person name="Chen A."/>
            <person name="Palaniappan K."/>
            <person name="Tapia R."/>
            <person name="Han C."/>
            <person name="Land M."/>
            <person name="Hauser L."/>
            <person name="Chang Y.J."/>
            <person name="Jeffries C.D."/>
            <person name="Brettin T."/>
            <person name="Yasawong M."/>
            <person name="Brambilla E.M."/>
            <person name="Rohde M."/>
            <person name="Sikorski J."/>
            <person name="Goker M."/>
            <person name="Detter J.C."/>
            <person name="Woyke T."/>
            <person name="Bristow J."/>
            <person name="Eisen J.A."/>
            <person name="Markowitz V."/>
            <person name="Hugenholtz P."/>
            <person name="Kyrpides N.C."/>
            <person name="Klenk H.P."/>
        </authorList>
    </citation>
    <scope>NUCLEOTIDE SEQUENCE [LARGE SCALE GENOMIC DNA]</scope>
    <source>
        <strain evidence="4">ATCC 8368 / DSM 20162 / CCUG 35730 / CIP 100753 / JCM 10117 / KCTC 9821 / NBRC 16120 / NCIMB 702349 / NCTC 13040</strain>
    </source>
</reference>
<dbReference type="InterPro" id="IPR050272">
    <property type="entry name" value="Isochorismatase-like_hydrls"/>
</dbReference>
<dbReference type="Proteomes" id="UP000001213">
    <property type="component" value="Chromosome"/>
</dbReference>
<sequence length="221" mass="23661">MTSPTDASDYTSPHWDRAALVLIDVQNDFVDGAASVPGTRAALPAMARLLAAFRAAHRPVVHVVRLYVPGGSDVDPLRRSAIESGIRIAAPGTAGADVAASLLSVPLDAECLLDDRLQQVGDDEVVLFKPRWSAFYRTSLDEHLRGRGVDTVVVAGCNLPNCPRATLFDATERDFRAVVVADATSQATERRLDDLRLIGVEVRRTAQVEAALAENAVAPNP</sequence>
<feature type="domain" description="Isochorismatase-like" evidence="2">
    <location>
        <begin position="18"/>
        <end position="197"/>
    </location>
</feature>